<dbReference type="InterPro" id="IPR000595">
    <property type="entry name" value="cNMP-bd_dom"/>
</dbReference>
<gene>
    <name evidence="3" type="primary">HaOG203054</name>
    <name evidence="3" type="ORF">B5X24_HaOG203054</name>
</gene>
<dbReference type="PANTHER" id="PTHR45689:SF5">
    <property type="entry name" value="I[[H]] CHANNEL, ISOFORM E"/>
    <property type="match status" value="1"/>
</dbReference>
<dbReference type="PANTHER" id="PTHR45689">
    <property type="entry name" value="I[[H]] CHANNEL, ISOFORM E"/>
    <property type="match status" value="1"/>
</dbReference>
<dbReference type="Proteomes" id="UP000249218">
    <property type="component" value="Unassembled WGS sequence"/>
</dbReference>
<proteinExistence type="predicted"/>
<dbReference type="GO" id="GO:0035725">
    <property type="term" value="P:sodium ion transmembrane transport"/>
    <property type="evidence" value="ECO:0007669"/>
    <property type="project" value="TreeGrafter"/>
</dbReference>
<evidence type="ECO:0000313" key="3">
    <source>
        <dbReference type="EMBL" id="PZC77687.1"/>
    </source>
</evidence>
<dbReference type="InterPro" id="IPR051413">
    <property type="entry name" value="K/Na_HCN_channel"/>
</dbReference>
<name>A0A2W1BWW1_HELAM</name>
<evidence type="ECO:0000259" key="2">
    <source>
        <dbReference type="PROSITE" id="PS50042"/>
    </source>
</evidence>
<dbReference type="SUPFAM" id="SSF51206">
    <property type="entry name" value="cAMP-binding domain-like"/>
    <property type="match status" value="1"/>
</dbReference>
<feature type="domain" description="Cyclic nucleotide-binding" evidence="2">
    <location>
        <begin position="276"/>
        <end position="329"/>
    </location>
</feature>
<sequence>MMYANRRIDNSYYHHTCLIIPEQDVLEADISGTGFASRIARWWTDLFLLSYTSGRSTGFYNSTHAMRIERFKHFRKYKSRIHPMSKFRNFWDCLILHVFIINKILFRFTSTFIYDDLSIGLFYLGAFLELIIIVDLYVTLKTGYINHETKRVVLDAERCLVNFCKTKLFIHYVSAIPLHWFLLLKYGSNVSCGLCKAKANKFMSQKYGPNSLHVAFDVSRICNPSLLFRLGFKDKMHYLDQFAALIGYILNKAWRGAASSVHALSKSKSKARSQSEGLVIIDNGVLAVYSETHKEQGHLIDGDYFGALSLVTDKELCMSFVVAITTCNVSSNIKQETYFPVPTVLLAQFRYALL</sequence>
<organism evidence="3 4">
    <name type="scientific">Helicoverpa armigera</name>
    <name type="common">Cotton bollworm</name>
    <name type="synonym">Heliothis armigera</name>
    <dbReference type="NCBI Taxonomy" id="29058"/>
    <lineage>
        <taxon>Eukaryota</taxon>
        <taxon>Metazoa</taxon>
        <taxon>Ecdysozoa</taxon>
        <taxon>Arthropoda</taxon>
        <taxon>Hexapoda</taxon>
        <taxon>Insecta</taxon>
        <taxon>Pterygota</taxon>
        <taxon>Neoptera</taxon>
        <taxon>Endopterygota</taxon>
        <taxon>Lepidoptera</taxon>
        <taxon>Glossata</taxon>
        <taxon>Ditrysia</taxon>
        <taxon>Noctuoidea</taxon>
        <taxon>Noctuidae</taxon>
        <taxon>Heliothinae</taxon>
        <taxon>Helicoverpa</taxon>
    </lineage>
</organism>
<feature type="transmembrane region" description="Helical" evidence="1">
    <location>
        <begin position="90"/>
        <end position="114"/>
    </location>
</feature>
<dbReference type="GO" id="GO:0098855">
    <property type="term" value="C:HCN channel complex"/>
    <property type="evidence" value="ECO:0007669"/>
    <property type="project" value="TreeGrafter"/>
</dbReference>
<accession>A0A2W1BWW1</accession>
<keyword evidence="1" id="KW-0472">Membrane</keyword>
<dbReference type="InterPro" id="IPR018490">
    <property type="entry name" value="cNMP-bd_dom_sf"/>
</dbReference>
<keyword evidence="1" id="KW-1133">Transmembrane helix</keyword>
<reference evidence="3 4" key="1">
    <citation type="journal article" date="2017" name="BMC Biol.">
        <title>Genomic innovations, transcriptional plasticity and gene loss underlying the evolution and divergence of two highly polyphagous and invasive Helicoverpa pest species.</title>
        <authorList>
            <person name="Pearce S.L."/>
            <person name="Clarke D.F."/>
            <person name="East P.D."/>
            <person name="Elfekih S."/>
            <person name="Gordon K.H."/>
            <person name="Jermiin L.S."/>
            <person name="McGaughran A."/>
            <person name="Oakeshott J.G."/>
            <person name="Papanikolaou A."/>
            <person name="Perera O.P."/>
            <person name="Rane R.V."/>
            <person name="Richards S."/>
            <person name="Tay W.T."/>
            <person name="Walsh T.K."/>
            <person name="Anderson A."/>
            <person name="Anderson C.J."/>
            <person name="Asgari S."/>
            <person name="Board P.G."/>
            <person name="Bretschneider A."/>
            <person name="Campbell P.M."/>
            <person name="Chertemps T."/>
            <person name="Christeller J.T."/>
            <person name="Coppin C.W."/>
            <person name="Downes S.J."/>
            <person name="Duan G."/>
            <person name="Farnsworth C.A."/>
            <person name="Good R.T."/>
            <person name="Han L.B."/>
            <person name="Han Y.C."/>
            <person name="Hatje K."/>
            <person name="Horne I."/>
            <person name="Huang Y.P."/>
            <person name="Hughes D.S."/>
            <person name="Jacquin-Joly E."/>
            <person name="James W."/>
            <person name="Jhangiani S."/>
            <person name="Kollmar M."/>
            <person name="Kuwar S.S."/>
            <person name="Li S."/>
            <person name="Liu N.Y."/>
            <person name="Maibeche M.T."/>
            <person name="Miller J.R."/>
            <person name="Montagne N."/>
            <person name="Perry T."/>
            <person name="Qu J."/>
            <person name="Song S.V."/>
            <person name="Sutton G.G."/>
            <person name="Vogel H."/>
            <person name="Walenz B.P."/>
            <person name="Xu W."/>
            <person name="Zhang H.J."/>
            <person name="Zou Z."/>
            <person name="Batterham P."/>
            <person name="Edwards O.R."/>
            <person name="Feyereisen R."/>
            <person name="Gibbs R.A."/>
            <person name="Heckel D.G."/>
            <person name="McGrath A."/>
            <person name="Robin C."/>
            <person name="Scherer S.E."/>
            <person name="Worley K.C."/>
            <person name="Wu Y.D."/>
        </authorList>
    </citation>
    <scope>NUCLEOTIDE SEQUENCE [LARGE SCALE GENOMIC DNA]</scope>
    <source>
        <strain evidence="3">Harm_GR_Male_#8</strain>
        <tissue evidence="3">Whole organism</tissue>
    </source>
</reference>
<dbReference type="EMBL" id="KZ149922">
    <property type="protein sequence ID" value="PZC77687.1"/>
    <property type="molecule type" value="Genomic_DNA"/>
</dbReference>
<keyword evidence="1" id="KW-0812">Transmembrane</keyword>
<evidence type="ECO:0000256" key="1">
    <source>
        <dbReference type="SAM" id="Phobius"/>
    </source>
</evidence>
<dbReference type="OrthoDB" id="421226at2759"/>
<keyword evidence="4" id="KW-1185">Reference proteome</keyword>
<evidence type="ECO:0000313" key="4">
    <source>
        <dbReference type="Proteomes" id="UP000249218"/>
    </source>
</evidence>
<feature type="transmembrane region" description="Helical" evidence="1">
    <location>
        <begin position="120"/>
        <end position="140"/>
    </location>
</feature>
<dbReference type="AlphaFoldDB" id="A0A2W1BWW1"/>
<dbReference type="GO" id="GO:0005249">
    <property type="term" value="F:voltage-gated potassium channel activity"/>
    <property type="evidence" value="ECO:0007669"/>
    <property type="project" value="TreeGrafter"/>
</dbReference>
<dbReference type="PROSITE" id="PS50042">
    <property type="entry name" value="CNMP_BINDING_3"/>
    <property type="match status" value="1"/>
</dbReference>
<dbReference type="GO" id="GO:0003254">
    <property type="term" value="P:regulation of membrane depolarization"/>
    <property type="evidence" value="ECO:0007669"/>
    <property type="project" value="TreeGrafter"/>
</dbReference>
<protein>
    <recommendedName>
        <fullName evidence="2">Cyclic nucleotide-binding domain-containing protein</fullName>
    </recommendedName>
</protein>